<organism evidence="11 12">
    <name type="scientific">Aeromonas sanarellii</name>
    <dbReference type="NCBI Taxonomy" id="633415"/>
    <lineage>
        <taxon>Bacteria</taxon>
        <taxon>Pseudomonadati</taxon>
        <taxon>Pseudomonadota</taxon>
        <taxon>Gammaproteobacteria</taxon>
        <taxon>Aeromonadales</taxon>
        <taxon>Aeromonadaceae</taxon>
        <taxon>Aeromonas</taxon>
    </lineage>
</organism>
<evidence type="ECO:0000256" key="7">
    <source>
        <dbReference type="ARBA" id="ARBA00023114"/>
    </source>
</evidence>
<keyword evidence="7" id="KW-0626">Porin</keyword>
<gene>
    <name evidence="11" type="ORF">J8I01_14030</name>
</gene>
<keyword evidence="3" id="KW-0813">Transport</keyword>
<dbReference type="Pfam" id="PF02264">
    <property type="entry name" value="LamB"/>
    <property type="match status" value="1"/>
</dbReference>
<proteinExistence type="inferred from homology"/>
<evidence type="ECO:0000256" key="5">
    <source>
        <dbReference type="ARBA" id="ARBA00022692"/>
    </source>
</evidence>
<feature type="signal peptide" evidence="10">
    <location>
        <begin position="1"/>
        <end position="20"/>
    </location>
</feature>
<evidence type="ECO:0000256" key="8">
    <source>
        <dbReference type="ARBA" id="ARBA00023136"/>
    </source>
</evidence>
<evidence type="ECO:0000256" key="2">
    <source>
        <dbReference type="ARBA" id="ARBA00007055"/>
    </source>
</evidence>
<dbReference type="InterPro" id="IPR036998">
    <property type="entry name" value="Porin_LamB_sf"/>
</dbReference>
<dbReference type="RefSeq" id="WP_209794330.1">
    <property type="nucleotide sequence ID" value="NZ_JAGIQF010000007.1"/>
</dbReference>
<dbReference type="PANTHER" id="PTHR38762">
    <property type="entry name" value="CRYPTIC OUTER MEMBRANE PORIN BGLH-RELATED"/>
    <property type="match status" value="1"/>
</dbReference>
<keyword evidence="4" id="KW-1134">Transmembrane beta strand</keyword>
<comment type="similarity">
    <text evidence="2">Belongs to the porin LamB (TC 1.B.3) family.</text>
</comment>
<dbReference type="Proteomes" id="UP000666661">
    <property type="component" value="Unassembled WGS sequence"/>
</dbReference>
<evidence type="ECO:0000313" key="11">
    <source>
        <dbReference type="EMBL" id="MBP0603622.1"/>
    </source>
</evidence>
<dbReference type="InterPro" id="IPR003192">
    <property type="entry name" value="Porin_LamB"/>
</dbReference>
<keyword evidence="9" id="KW-0998">Cell outer membrane</keyword>
<evidence type="ECO:0000256" key="6">
    <source>
        <dbReference type="ARBA" id="ARBA00023065"/>
    </source>
</evidence>
<accession>A0ABS4B9M1</accession>
<protein>
    <submittedName>
        <fullName evidence="11">Carbohydrate porin</fullName>
    </submittedName>
</protein>
<keyword evidence="12" id="KW-1185">Reference proteome</keyword>
<evidence type="ECO:0000256" key="9">
    <source>
        <dbReference type="ARBA" id="ARBA00023237"/>
    </source>
</evidence>
<evidence type="ECO:0000256" key="10">
    <source>
        <dbReference type="SAM" id="SignalP"/>
    </source>
</evidence>
<evidence type="ECO:0000256" key="1">
    <source>
        <dbReference type="ARBA" id="ARBA00004571"/>
    </source>
</evidence>
<dbReference type="InterPro" id="IPR050286">
    <property type="entry name" value="G_neg_Bact_CarbUptk_Porin"/>
</dbReference>
<evidence type="ECO:0000256" key="3">
    <source>
        <dbReference type="ARBA" id="ARBA00022448"/>
    </source>
</evidence>
<comment type="caution">
    <text evidence="11">The sequence shown here is derived from an EMBL/GenBank/DDBJ whole genome shotgun (WGS) entry which is preliminary data.</text>
</comment>
<sequence>MKTKWLPVAVAVVSALSAQAAVSAEAAGFDYYGYFRSGMGTGDSGSMQDAVGGSFQKNKVGRLGNEFDTYAEVGFGKELKSDETKSVYIQTMFNMYDGDTNSNMGDSNFGWENMNMQLRNFMGLGETSWAGIRQYKKGFVIDSNDFFYWNQTNIGGGIEDMQLGQGKLSVAALHRDIADSYNNSVGDPIEDMIDSNQLDLLYTDLPLWNGATLAMGYKFLKADATAEQIDADLGNHDYADGHAVMLELNQSLLGTGWNKTTLQYYADGSALQGVTFGSADTLSGRVESGNGFAIRNYGIIPLAADWDLSHAINYAEANDIKQWDGVEGDASAFAVSAKVTYHWTDITRTYVEAGYFEDEKTENGDADSRSGSKTTIAQAFSFGRGEPELRVFASYLDSDNADWDGSHAFDNGTADDTWTVGLQANVWW</sequence>
<dbReference type="EMBL" id="JAGIQF010000007">
    <property type="protein sequence ID" value="MBP0603622.1"/>
    <property type="molecule type" value="Genomic_DNA"/>
</dbReference>
<dbReference type="Gene3D" id="2.40.170.10">
    <property type="entry name" value="Porin, LamB type"/>
    <property type="match status" value="1"/>
</dbReference>
<dbReference type="SUPFAM" id="SSF56935">
    <property type="entry name" value="Porins"/>
    <property type="match status" value="1"/>
</dbReference>
<keyword evidence="8" id="KW-0472">Membrane</keyword>
<keyword evidence="5" id="KW-0812">Transmembrane</keyword>
<keyword evidence="10" id="KW-0732">Signal</keyword>
<keyword evidence="6" id="KW-0406">Ion transport</keyword>
<feature type="chain" id="PRO_5045835555" evidence="10">
    <location>
        <begin position="21"/>
        <end position="428"/>
    </location>
</feature>
<comment type="subcellular location">
    <subcellularLocation>
        <location evidence="1">Cell outer membrane</location>
        <topology evidence="1">Multi-pass membrane protein</topology>
    </subcellularLocation>
</comment>
<evidence type="ECO:0000256" key="4">
    <source>
        <dbReference type="ARBA" id="ARBA00022452"/>
    </source>
</evidence>
<name>A0ABS4B9M1_9GAMM</name>
<reference evidence="11 12" key="1">
    <citation type="submission" date="2021-03" db="EMBL/GenBank/DDBJ databases">
        <title>Plant growth promoting bacteria isolated from wild legumes nodules and trapping Phaseolus vulgaris L. nodules in the center and southern Mexico.</title>
        <authorList>
            <person name="Estrada P."/>
        </authorList>
    </citation>
    <scope>NUCLEOTIDE SEQUENCE [LARGE SCALE GENOMIC DNA]</scope>
    <source>
        <strain evidence="11 12">MaGu-431</strain>
    </source>
</reference>
<dbReference type="PANTHER" id="PTHR38762:SF1">
    <property type="entry name" value="CRYPTIC OUTER MEMBRANE PORIN BGLH-RELATED"/>
    <property type="match status" value="1"/>
</dbReference>
<evidence type="ECO:0000313" key="12">
    <source>
        <dbReference type="Proteomes" id="UP000666661"/>
    </source>
</evidence>